<keyword evidence="2" id="KW-1185">Reference proteome</keyword>
<accession>C0CU77</accession>
<dbReference type="EMBL" id="ACCJ01000023">
    <property type="protein sequence ID" value="EEG57386.1"/>
    <property type="molecule type" value="Genomic_DNA"/>
</dbReference>
<organism evidence="1 2">
    <name type="scientific">[Clostridium] asparagiforme DSM 15981</name>
    <dbReference type="NCBI Taxonomy" id="518636"/>
    <lineage>
        <taxon>Bacteria</taxon>
        <taxon>Bacillati</taxon>
        <taxon>Bacillota</taxon>
        <taxon>Clostridia</taxon>
        <taxon>Lachnospirales</taxon>
        <taxon>Lachnospiraceae</taxon>
        <taxon>Enterocloster</taxon>
    </lineage>
</organism>
<dbReference type="AlphaFoldDB" id="C0CU77"/>
<dbReference type="HOGENOM" id="CLU_3231544_0_0_9"/>
<protein>
    <submittedName>
        <fullName evidence="1">Uncharacterized protein</fullName>
    </submittedName>
</protein>
<gene>
    <name evidence="1" type="ORF">CLOSTASPAR_00526</name>
</gene>
<sequence>MSDDEQQYSYWFSPILHHSFFLKIAAQRVLNHPQAAPAAHCIQ</sequence>
<evidence type="ECO:0000313" key="1">
    <source>
        <dbReference type="EMBL" id="EEG57386.1"/>
    </source>
</evidence>
<comment type="caution">
    <text evidence="1">The sequence shown here is derived from an EMBL/GenBank/DDBJ whole genome shotgun (WGS) entry which is preliminary data.</text>
</comment>
<proteinExistence type="predicted"/>
<name>C0CU77_9FIRM</name>
<evidence type="ECO:0000313" key="2">
    <source>
        <dbReference type="Proteomes" id="UP000004756"/>
    </source>
</evidence>
<dbReference type="Proteomes" id="UP000004756">
    <property type="component" value="Unassembled WGS sequence"/>
</dbReference>
<reference evidence="1 2" key="1">
    <citation type="submission" date="2009-02" db="EMBL/GenBank/DDBJ databases">
        <title>Draft genome sequence of Clostridium asparagiforme (DSM 15981).</title>
        <authorList>
            <person name="Sudarsanam P."/>
            <person name="Ley R."/>
            <person name="Guruge J."/>
            <person name="Turnbaugh P.J."/>
            <person name="Mahowald M."/>
            <person name="Liep D."/>
            <person name="Gordon J."/>
        </authorList>
    </citation>
    <scope>NUCLEOTIDE SEQUENCE [LARGE SCALE GENOMIC DNA]</scope>
    <source>
        <strain evidence="1 2">DSM 15981</strain>
    </source>
</reference>